<sequence length="87" mass="9702">MWSGDEAGKTVKKTLRKIVQDVNLLLTLKSMMTICCHQQALRVQALLQITGSLLLVVTRPLVVTRLLAVNHLLAVTQKLKILTQMIP</sequence>
<evidence type="ECO:0000313" key="1">
    <source>
        <dbReference type="EMBL" id="KAK8389234.1"/>
    </source>
</evidence>
<gene>
    <name evidence="1" type="ORF">O3P69_020880</name>
</gene>
<accession>A0AAW0TNH4</accession>
<organism evidence="1 2">
    <name type="scientific">Scylla paramamosain</name>
    <name type="common">Mud crab</name>
    <dbReference type="NCBI Taxonomy" id="85552"/>
    <lineage>
        <taxon>Eukaryota</taxon>
        <taxon>Metazoa</taxon>
        <taxon>Ecdysozoa</taxon>
        <taxon>Arthropoda</taxon>
        <taxon>Crustacea</taxon>
        <taxon>Multicrustacea</taxon>
        <taxon>Malacostraca</taxon>
        <taxon>Eumalacostraca</taxon>
        <taxon>Eucarida</taxon>
        <taxon>Decapoda</taxon>
        <taxon>Pleocyemata</taxon>
        <taxon>Brachyura</taxon>
        <taxon>Eubrachyura</taxon>
        <taxon>Portunoidea</taxon>
        <taxon>Portunidae</taxon>
        <taxon>Portuninae</taxon>
        <taxon>Scylla</taxon>
    </lineage>
</organism>
<comment type="caution">
    <text evidence="1">The sequence shown here is derived from an EMBL/GenBank/DDBJ whole genome shotgun (WGS) entry which is preliminary data.</text>
</comment>
<evidence type="ECO:0000313" key="2">
    <source>
        <dbReference type="Proteomes" id="UP001487740"/>
    </source>
</evidence>
<dbReference type="AlphaFoldDB" id="A0AAW0TNH4"/>
<dbReference type="EMBL" id="JARAKH010000028">
    <property type="protein sequence ID" value="KAK8389234.1"/>
    <property type="molecule type" value="Genomic_DNA"/>
</dbReference>
<protein>
    <submittedName>
        <fullName evidence="1">Uncharacterized protein</fullName>
    </submittedName>
</protein>
<proteinExistence type="predicted"/>
<dbReference type="Proteomes" id="UP001487740">
    <property type="component" value="Unassembled WGS sequence"/>
</dbReference>
<reference evidence="1 2" key="1">
    <citation type="submission" date="2023-03" db="EMBL/GenBank/DDBJ databases">
        <title>High-quality genome of Scylla paramamosain provides insights in environmental adaptation.</title>
        <authorList>
            <person name="Zhang L."/>
        </authorList>
    </citation>
    <scope>NUCLEOTIDE SEQUENCE [LARGE SCALE GENOMIC DNA]</scope>
    <source>
        <strain evidence="1">LZ_2023a</strain>
        <tissue evidence="1">Muscle</tissue>
    </source>
</reference>
<keyword evidence="2" id="KW-1185">Reference proteome</keyword>
<name>A0AAW0TNH4_SCYPA</name>